<sequence>MIYALWSPPVGCPKCFFIIEPRPHVGDTRGEPTIL</sequence>
<reference evidence="1" key="1">
    <citation type="submission" date="2018-02" db="EMBL/GenBank/DDBJ databases">
        <title>Rhizophora mucronata_Transcriptome.</title>
        <authorList>
            <person name="Meera S.P."/>
            <person name="Sreeshan A."/>
            <person name="Augustine A."/>
        </authorList>
    </citation>
    <scope>NUCLEOTIDE SEQUENCE</scope>
    <source>
        <tissue evidence="1">Leaf</tissue>
    </source>
</reference>
<name>A0A2P2QII1_RHIMU</name>
<accession>A0A2P2QII1</accession>
<proteinExistence type="predicted"/>
<evidence type="ECO:0000313" key="1">
    <source>
        <dbReference type="EMBL" id="MBX66791.1"/>
    </source>
</evidence>
<dbReference type="EMBL" id="GGEC01086307">
    <property type="protein sequence ID" value="MBX66791.1"/>
    <property type="molecule type" value="Transcribed_RNA"/>
</dbReference>
<dbReference type="AlphaFoldDB" id="A0A2P2QII1"/>
<protein>
    <submittedName>
        <fullName evidence="1">Uncharacterized protein</fullName>
    </submittedName>
</protein>
<organism evidence="1">
    <name type="scientific">Rhizophora mucronata</name>
    <name type="common">Asiatic mangrove</name>
    <dbReference type="NCBI Taxonomy" id="61149"/>
    <lineage>
        <taxon>Eukaryota</taxon>
        <taxon>Viridiplantae</taxon>
        <taxon>Streptophyta</taxon>
        <taxon>Embryophyta</taxon>
        <taxon>Tracheophyta</taxon>
        <taxon>Spermatophyta</taxon>
        <taxon>Magnoliopsida</taxon>
        <taxon>eudicotyledons</taxon>
        <taxon>Gunneridae</taxon>
        <taxon>Pentapetalae</taxon>
        <taxon>rosids</taxon>
        <taxon>fabids</taxon>
        <taxon>Malpighiales</taxon>
        <taxon>Rhizophoraceae</taxon>
        <taxon>Rhizophora</taxon>
    </lineage>
</organism>